<dbReference type="AlphaFoldDB" id="A0A1H7T4C3"/>
<sequence>YPVTSLHETLFSFIPIGIAPPVSPCGAAKVEIFSAFPKYFFNIFRASSSLTSVIGCAALPTFFLSQTSAPQHLTPVSPSNNSPHPFVCGVQRYAPFPLLQIHQTIFFKPKRKKLYSNKIIFCPNINFAYSKPL</sequence>
<protein>
    <submittedName>
        <fullName evidence="1">Uncharacterized protein</fullName>
    </submittedName>
</protein>
<feature type="non-terminal residue" evidence="1">
    <location>
        <position position="1"/>
    </location>
</feature>
<proteinExistence type="predicted"/>
<dbReference type="STRING" id="407022.SAMN05661044_03363"/>
<name>A0A1H7T4C3_OLID1</name>
<accession>A0A1H7T4C3</accession>
<dbReference type="Proteomes" id="UP000199421">
    <property type="component" value="Unassembled WGS sequence"/>
</dbReference>
<organism evidence="1 2">
    <name type="scientific">Olivibacter domesticus</name>
    <name type="common">Pseudosphingobacterium domesticum</name>
    <dbReference type="NCBI Taxonomy" id="407022"/>
    <lineage>
        <taxon>Bacteria</taxon>
        <taxon>Pseudomonadati</taxon>
        <taxon>Bacteroidota</taxon>
        <taxon>Sphingobacteriia</taxon>
        <taxon>Sphingobacteriales</taxon>
        <taxon>Sphingobacteriaceae</taxon>
        <taxon>Olivibacter</taxon>
    </lineage>
</organism>
<dbReference type="EMBL" id="FOAF01000004">
    <property type="protein sequence ID" value="SEL79395.1"/>
    <property type="molecule type" value="Genomic_DNA"/>
</dbReference>
<evidence type="ECO:0000313" key="1">
    <source>
        <dbReference type="EMBL" id="SEL79395.1"/>
    </source>
</evidence>
<gene>
    <name evidence="1" type="ORF">SAMN05661044_03363</name>
</gene>
<keyword evidence="2" id="KW-1185">Reference proteome</keyword>
<reference evidence="2" key="1">
    <citation type="submission" date="2016-10" db="EMBL/GenBank/DDBJ databases">
        <authorList>
            <person name="Varghese N."/>
            <person name="Submissions S."/>
        </authorList>
    </citation>
    <scope>NUCLEOTIDE SEQUENCE [LARGE SCALE GENOMIC DNA]</scope>
    <source>
        <strain evidence="2">DSM 18733</strain>
    </source>
</reference>
<evidence type="ECO:0000313" key="2">
    <source>
        <dbReference type="Proteomes" id="UP000199421"/>
    </source>
</evidence>